<evidence type="ECO:0000313" key="9">
    <source>
        <dbReference type="Proteomes" id="UP001153954"/>
    </source>
</evidence>
<dbReference type="EMBL" id="CAKOGL010000031">
    <property type="protein sequence ID" value="CAH2108103.1"/>
    <property type="molecule type" value="Genomic_DNA"/>
</dbReference>
<evidence type="ECO:0000313" key="8">
    <source>
        <dbReference type="EMBL" id="CAH2108103.1"/>
    </source>
</evidence>
<gene>
    <name evidence="8" type="ORF">EEDITHA_LOCUS22068</name>
</gene>
<evidence type="ECO:0000256" key="6">
    <source>
        <dbReference type="ARBA" id="ARBA00023180"/>
    </source>
</evidence>
<keyword evidence="3" id="KW-0645">Protease</keyword>
<dbReference type="PANTHER" id="PTHR11802:SF3">
    <property type="entry name" value="RETINOID-INDUCIBLE SERINE CARBOXYPEPTIDASE"/>
    <property type="match status" value="1"/>
</dbReference>
<keyword evidence="7" id="KW-0472">Membrane</keyword>
<feature type="transmembrane region" description="Helical" evidence="7">
    <location>
        <begin position="7"/>
        <end position="28"/>
    </location>
</feature>
<evidence type="ECO:0000256" key="2">
    <source>
        <dbReference type="ARBA" id="ARBA00022645"/>
    </source>
</evidence>
<dbReference type="Pfam" id="PF00450">
    <property type="entry name" value="Peptidase_S10"/>
    <property type="match status" value="1"/>
</dbReference>
<dbReference type="PANTHER" id="PTHR11802">
    <property type="entry name" value="SERINE PROTEASE FAMILY S10 SERINE CARBOXYPEPTIDASE"/>
    <property type="match status" value="1"/>
</dbReference>
<reference evidence="8" key="1">
    <citation type="submission" date="2022-03" db="EMBL/GenBank/DDBJ databases">
        <authorList>
            <person name="Tunstrom K."/>
        </authorList>
    </citation>
    <scope>NUCLEOTIDE SEQUENCE</scope>
</reference>
<keyword evidence="7" id="KW-0812">Transmembrane</keyword>
<protein>
    <recommendedName>
        <fullName evidence="10">Retinoid-inducible serine carboxypeptidase</fullName>
    </recommendedName>
</protein>
<keyword evidence="2" id="KW-0121">Carboxypeptidase</keyword>
<accession>A0AAU9VA32</accession>
<dbReference type="InterPro" id="IPR029058">
    <property type="entry name" value="AB_hydrolase_fold"/>
</dbReference>
<evidence type="ECO:0000256" key="5">
    <source>
        <dbReference type="ARBA" id="ARBA00022801"/>
    </source>
</evidence>
<dbReference type="AlphaFoldDB" id="A0AAU9VA32"/>
<keyword evidence="5" id="KW-0378">Hydrolase</keyword>
<keyword evidence="4" id="KW-0732">Signal</keyword>
<evidence type="ECO:0000256" key="4">
    <source>
        <dbReference type="ARBA" id="ARBA00022729"/>
    </source>
</evidence>
<keyword evidence="6" id="KW-0325">Glycoprotein</keyword>
<dbReference type="Gene3D" id="3.40.50.1820">
    <property type="entry name" value="alpha/beta hydrolase"/>
    <property type="match status" value="1"/>
</dbReference>
<dbReference type="GO" id="GO:0006508">
    <property type="term" value="P:proteolysis"/>
    <property type="evidence" value="ECO:0007669"/>
    <property type="project" value="UniProtKB-KW"/>
</dbReference>
<comment type="caution">
    <text evidence="8">The sequence shown here is derived from an EMBL/GenBank/DDBJ whole genome shotgun (WGS) entry which is preliminary data.</text>
</comment>
<proteinExistence type="inferred from homology"/>
<organism evidence="8 9">
    <name type="scientific">Euphydryas editha</name>
    <name type="common">Edith's checkerspot</name>
    <dbReference type="NCBI Taxonomy" id="104508"/>
    <lineage>
        <taxon>Eukaryota</taxon>
        <taxon>Metazoa</taxon>
        <taxon>Ecdysozoa</taxon>
        <taxon>Arthropoda</taxon>
        <taxon>Hexapoda</taxon>
        <taxon>Insecta</taxon>
        <taxon>Pterygota</taxon>
        <taxon>Neoptera</taxon>
        <taxon>Endopterygota</taxon>
        <taxon>Lepidoptera</taxon>
        <taxon>Glossata</taxon>
        <taxon>Ditrysia</taxon>
        <taxon>Papilionoidea</taxon>
        <taxon>Nymphalidae</taxon>
        <taxon>Nymphalinae</taxon>
        <taxon>Euphydryas</taxon>
    </lineage>
</organism>
<name>A0AAU9VA32_EUPED</name>
<evidence type="ECO:0000256" key="7">
    <source>
        <dbReference type="SAM" id="Phobius"/>
    </source>
</evidence>
<dbReference type="GO" id="GO:0004185">
    <property type="term" value="F:serine-type carboxypeptidase activity"/>
    <property type="evidence" value="ECO:0007669"/>
    <property type="project" value="InterPro"/>
</dbReference>
<dbReference type="InterPro" id="IPR001563">
    <property type="entry name" value="Peptidase_S10"/>
</dbReference>
<evidence type="ECO:0000256" key="3">
    <source>
        <dbReference type="ARBA" id="ARBA00022670"/>
    </source>
</evidence>
<dbReference type="Proteomes" id="UP001153954">
    <property type="component" value="Unassembled WGS sequence"/>
</dbReference>
<dbReference type="PRINTS" id="PR00724">
    <property type="entry name" value="CRBOXYPTASEC"/>
</dbReference>
<evidence type="ECO:0000256" key="1">
    <source>
        <dbReference type="ARBA" id="ARBA00009431"/>
    </source>
</evidence>
<comment type="similarity">
    <text evidence="1">Belongs to the peptidase S10 family.</text>
</comment>
<evidence type="ECO:0008006" key="10">
    <source>
        <dbReference type="Google" id="ProtNLM"/>
    </source>
</evidence>
<sequence>MLKKALIIIVTLIIVLGAGLGVLIWWLVSADNLYETIRLDGDGIGDTEYTAAFTRINGQGDMFWWFYPTLADGGRQPTSRPLLMWLHGATGLSPSFLANFGMFGPYDVNMNKNNESWVNDYNILLVDAPLGTGFSVKSSDNANDDIDNNIEHLLRTIQSFFDLHGEYRGAPLYICGHADGSQLAIPLAIRLYEENGITDNFKGLILGNPVVSPSLVLTKLGFYLEELGYIDPNGRIKVDNYTNVIKTLVDSESYEEAFGYFTSLGQFINENSGAAAVNLNYIVEKLTKAHQDYFGERSYLNRVLNLDIDLNNFMNNVVAPALGISGQNTYDRQRDIAIQAFNNSYMKPIVDKVEYILENTNLTVTIYNGNLDAVSNTPGQLEWINNLTWSGQTQFLDATRQTLVINSLVEGYFRESERLRFYWINVAGQLVPLDNSLAIRRVLNRILN</sequence>
<keyword evidence="9" id="KW-1185">Reference proteome</keyword>
<keyword evidence="7" id="KW-1133">Transmembrane helix</keyword>
<dbReference type="SUPFAM" id="SSF53474">
    <property type="entry name" value="alpha/beta-Hydrolases"/>
    <property type="match status" value="1"/>
</dbReference>